<proteinExistence type="predicted"/>
<comment type="caution">
    <text evidence="1">The sequence shown here is derived from an EMBL/GenBank/DDBJ whole genome shotgun (WGS) entry which is preliminary data.</text>
</comment>
<dbReference type="EMBL" id="MU118038">
    <property type="protein sequence ID" value="KAF9647241.1"/>
    <property type="molecule type" value="Genomic_DNA"/>
</dbReference>
<evidence type="ECO:0000313" key="1">
    <source>
        <dbReference type="EMBL" id="KAF9647241.1"/>
    </source>
</evidence>
<name>A0ACB6ZCB0_THEGA</name>
<accession>A0ACB6ZCB0</accession>
<dbReference type="Proteomes" id="UP000886501">
    <property type="component" value="Unassembled WGS sequence"/>
</dbReference>
<sequence>MAELTMTMKPSRPGPLSKFRAARSDAKQASYTLWFTCKRLNRKMKRALGISKAGSARLPQEIVNCIVDYISEDRATLFACTHLSRTWCIAARAHLHRTFTVLDSAGFGVADNLQRMGMAHLVRKIVVARQINQTDFMLPETMTRLHAFTHLQELDIRYLDVGKPLCWLYEHCDILKSTVRTLTLRYPRGSIKQLFCFVSLFSSLENLTVDSIDIDFTPDAFVPVLGSSPPLTGRLTLTGIFDQEFISGLVSLQKGIKFRTVDLQFCGEVQEIVDACAGTMERFICHPSDFRDIQNLNLSRCDSLRHVEVNFHSIVRAYPNHPFHDFISAIPSPQLETCLILNYDNDLDELKKTLQVPPKPKSKSTSKKEKEKEKEKPKRGVKITFGLDIEKEGVEDHRAIIRTALDRAIGNGVFEFLTKTPVLEVYPRVWSITA</sequence>
<keyword evidence="2" id="KW-1185">Reference proteome</keyword>
<reference evidence="1" key="1">
    <citation type="submission" date="2019-10" db="EMBL/GenBank/DDBJ databases">
        <authorList>
            <consortium name="DOE Joint Genome Institute"/>
            <person name="Kuo A."/>
            <person name="Miyauchi S."/>
            <person name="Kiss E."/>
            <person name="Drula E."/>
            <person name="Kohler A."/>
            <person name="Sanchez-Garcia M."/>
            <person name="Andreopoulos B."/>
            <person name="Barry K.W."/>
            <person name="Bonito G."/>
            <person name="Buee M."/>
            <person name="Carver A."/>
            <person name="Chen C."/>
            <person name="Cichocki N."/>
            <person name="Clum A."/>
            <person name="Culley D."/>
            <person name="Crous P.W."/>
            <person name="Fauchery L."/>
            <person name="Girlanda M."/>
            <person name="Hayes R."/>
            <person name="Keri Z."/>
            <person name="Labutti K."/>
            <person name="Lipzen A."/>
            <person name="Lombard V."/>
            <person name="Magnuson J."/>
            <person name="Maillard F."/>
            <person name="Morin E."/>
            <person name="Murat C."/>
            <person name="Nolan M."/>
            <person name="Ohm R."/>
            <person name="Pangilinan J."/>
            <person name="Pereira M."/>
            <person name="Perotto S."/>
            <person name="Peter M."/>
            <person name="Riley R."/>
            <person name="Sitrit Y."/>
            <person name="Stielow B."/>
            <person name="Szollosi G."/>
            <person name="Zifcakova L."/>
            <person name="Stursova M."/>
            <person name="Spatafora J.W."/>
            <person name="Tedersoo L."/>
            <person name="Vaario L.-M."/>
            <person name="Yamada A."/>
            <person name="Yan M."/>
            <person name="Wang P."/>
            <person name="Xu J."/>
            <person name="Bruns T."/>
            <person name="Baldrian P."/>
            <person name="Vilgalys R."/>
            <person name="Henrissat B."/>
            <person name="Grigoriev I.V."/>
            <person name="Hibbett D."/>
            <person name="Nagy L.G."/>
            <person name="Martin F.M."/>
        </authorList>
    </citation>
    <scope>NUCLEOTIDE SEQUENCE</scope>
    <source>
        <strain evidence="1">P2</strain>
    </source>
</reference>
<organism evidence="1 2">
    <name type="scientific">Thelephora ganbajun</name>
    <name type="common">Ganba fungus</name>
    <dbReference type="NCBI Taxonomy" id="370292"/>
    <lineage>
        <taxon>Eukaryota</taxon>
        <taxon>Fungi</taxon>
        <taxon>Dikarya</taxon>
        <taxon>Basidiomycota</taxon>
        <taxon>Agaricomycotina</taxon>
        <taxon>Agaricomycetes</taxon>
        <taxon>Thelephorales</taxon>
        <taxon>Thelephoraceae</taxon>
        <taxon>Thelephora</taxon>
    </lineage>
</organism>
<reference evidence="1" key="2">
    <citation type="journal article" date="2020" name="Nat. Commun.">
        <title>Large-scale genome sequencing of mycorrhizal fungi provides insights into the early evolution of symbiotic traits.</title>
        <authorList>
            <person name="Miyauchi S."/>
            <person name="Kiss E."/>
            <person name="Kuo A."/>
            <person name="Drula E."/>
            <person name="Kohler A."/>
            <person name="Sanchez-Garcia M."/>
            <person name="Morin E."/>
            <person name="Andreopoulos B."/>
            <person name="Barry K.W."/>
            <person name="Bonito G."/>
            <person name="Buee M."/>
            <person name="Carver A."/>
            <person name="Chen C."/>
            <person name="Cichocki N."/>
            <person name="Clum A."/>
            <person name="Culley D."/>
            <person name="Crous P.W."/>
            <person name="Fauchery L."/>
            <person name="Girlanda M."/>
            <person name="Hayes R.D."/>
            <person name="Keri Z."/>
            <person name="LaButti K."/>
            <person name="Lipzen A."/>
            <person name="Lombard V."/>
            <person name="Magnuson J."/>
            <person name="Maillard F."/>
            <person name="Murat C."/>
            <person name="Nolan M."/>
            <person name="Ohm R.A."/>
            <person name="Pangilinan J."/>
            <person name="Pereira M.F."/>
            <person name="Perotto S."/>
            <person name="Peter M."/>
            <person name="Pfister S."/>
            <person name="Riley R."/>
            <person name="Sitrit Y."/>
            <person name="Stielow J.B."/>
            <person name="Szollosi G."/>
            <person name="Zifcakova L."/>
            <person name="Stursova M."/>
            <person name="Spatafora J.W."/>
            <person name="Tedersoo L."/>
            <person name="Vaario L.M."/>
            <person name="Yamada A."/>
            <person name="Yan M."/>
            <person name="Wang P."/>
            <person name="Xu J."/>
            <person name="Bruns T."/>
            <person name="Baldrian P."/>
            <person name="Vilgalys R."/>
            <person name="Dunand C."/>
            <person name="Henrissat B."/>
            <person name="Grigoriev I.V."/>
            <person name="Hibbett D."/>
            <person name="Nagy L.G."/>
            <person name="Martin F.M."/>
        </authorList>
    </citation>
    <scope>NUCLEOTIDE SEQUENCE</scope>
    <source>
        <strain evidence="1">P2</strain>
    </source>
</reference>
<protein>
    <submittedName>
        <fullName evidence="1">Uncharacterized protein</fullName>
    </submittedName>
</protein>
<evidence type="ECO:0000313" key="2">
    <source>
        <dbReference type="Proteomes" id="UP000886501"/>
    </source>
</evidence>
<gene>
    <name evidence="1" type="ORF">BDM02DRAFT_2734925</name>
</gene>